<sequence length="269" mass="30005">MTARYRFTILGCGASTGVPRIGGDWGACDPHEPKNRRRRASLLVERFADNGDRTVVVIDTGPDFREQMLMAGIGWADGVVYTHAHADHIHGIDDLRAFVHNRRKRVMIYADETTSARLHEGFGYCFKTPPGSNYPPILDETRIRAGQRFTIDGPGGPIELLPYRQIHGDIDSLGFRIGDVAYSSDVSDIPAETVVHLQGLDTWIVDALRPKPHPSHFSVYQSIDCALKLKVKHAILTHMHADLDYVEISRELPKFATVGYDGMTIEALM</sequence>
<keyword evidence="3" id="KW-1185">Reference proteome</keyword>
<dbReference type="OrthoDB" id="9781189at2"/>
<dbReference type="SMART" id="SM00849">
    <property type="entry name" value="Lactamase_B"/>
    <property type="match status" value="1"/>
</dbReference>
<dbReference type="Gene3D" id="3.60.15.10">
    <property type="entry name" value="Ribonuclease Z/Hydroxyacylglutathione hydrolase-like"/>
    <property type="match status" value="1"/>
</dbReference>
<accession>A0A2C9D6K3</accession>
<gene>
    <name evidence="2" type="ORF">HDIA_2385</name>
</gene>
<dbReference type="PANTHER" id="PTHR42663">
    <property type="entry name" value="HYDROLASE C777.06C-RELATED-RELATED"/>
    <property type="match status" value="1"/>
</dbReference>
<dbReference type="RefSeq" id="WP_099556368.1">
    <property type="nucleotide sequence ID" value="NZ_LT960614.1"/>
</dbReference>
<dbReference type="KEGG" id="hdi:HDIA_2385"/>
<organism evidence="2 3">
    <name type="scientific">Hartmannibacter diazotrophicus</name>
    <dbReference type="NCBI Taxonomy" id="1482074"/>
    <lineage>
        <taxon>Bacteria</taxon>
        <taxon>Pseudomonadati</taxon>
        <taxon>Pseudomonadota</taxon>
        <taxon>Alphaproteobacteria</taxon>
        <taxon>Hyphomicrobiales</taxon>
        <taxon>Pleomorphomonadaceae</taxon>
        <taxon>Hartmannibacter</taxon>
    </lineage>
</organism>
<dbReference type="AlphaFoldDB" id="A0A2C9D6K3"/>
<dbReference type="Proteomes" id="UP000223606">
    <property type="component" value="Chromosome 1"/>
</dbReference>
<proteinExistence type="predicted"/>
<feature type="domain" description="Metallo-beta-lactamase" evidence="1">
    <location>
        <begin position="38"/>
        <end position="216"/>
    </location>
</feature>
<keyword evidence="2" id="KW-0378">Hydrolase</keyword>
<dbReference type="Pfam" id="PF12706">
    <property type="entry name" value="Lactamase_B_2"/>
    <property type="match status" value="1"/>
</dbReference>
<evidence type="ECO:0000313" key="3">
    <source>
        <dbReference type="Proteomes" id="UP000223606"/>
    </source>
</evidence>
<dbReference type="PANTHER" id="PTHR42663:SF6">
    <property type="entry name" value="HYDROLASE C777.06C-RELATED"/>
    <property type="match status" value="1"/>
</dbReference>
<dbReference type="InterPro" id="IPR036866">
    <property type="entry name" value="RibonucZ/Hydroxyglut_hydro"/>
</dbReference>
<dbReference type="SUPFAM" id="SSF56281">
    <property type="entry name" value="Metallo-hydrolase/oxidoreductase"/>
    <property type="match status" value="1"/>
</dbReference>
<evidence type="ECO:0000259" key="1">
    <source>
        <dbReference type="SMART" id="SM00849"/>
    </source>
</evidence>
<dbReference type="GO" id="GO:0016787">
    <property type="term" value="F:hydrolase activity"/>
    <property type="evidence" value="ECO:0007669"/>
    <property type="project" value="UniProtKB-KW"/>
</dbReference>
<evidence type="ECO:0000313" key="2">
    <source>
        <dbReference type="EMBL" id="SON55926.1"/>
    </source>
</evidence>
<protein>
    <submittedName>
        <fullName evidence="2">Putative hydrolase</fullName>
    </submittedName>
</protein>
<dbReference type="CDD" id="cd16279">
    <property type="entry name" value="metallo-hydrolase-like_MBL-fold"/>
    <property type="match status" value="1"/>
</dbReference>
<reference evidence="3" key="1">
    <citation type="submission" date="2017-09" db="EMBL/GenBank/DDBJ databases">
        <title>Genome sequence of Nannocystis excedens DSM 71.</title>
        <authorList>
            <person name="Blom J."/>
        </authorList>
    </citation>
    <scope>NUCLEOTIDE SEQUENCE [LARGE SCALE GENOMIC DNA]</scope>
    <source>
        <strain evidence="3">type strain: E19</strain>
    </source>
</reference>
<dbReference type="EMBL" id="LT960614">
    <property type="protein sequence ID" value="SON55926.1"/>
    <property type="molecule type" value="Genomic_DNA"/>
</dbReference>
<dbReference type="InterPro" id="IPR001279">
    <property type="entry name" value="Metallo-B-lactamas"/>
</dbReference>
<name>A0A2C9D6K3_9HYPH</name>